<dbReference type="Pfam" id="PF07508">
    <property type="entry name" value="Recombinase"/>
    <property type="match status" value="1"/>
</dbReference>
<reference evidence="5" key="1">
    <citation type="journal article" date="2012" name="Science">
        <title>Fermentation, hydrogen, and sulfur metabolism in multiple uncultivated bacterial phyla.</title>
        <authorList>
            <person name="Wrighton K.C."/>
            <person name="Thomas B.C."/>
            <person name="Sharon I."/>
            <person name="Miller C.S."/>
            <person name="Castelle C.J."/>
            <person name="VerBerkmoes N.C."/>
            <person name="Wilkins M.J."/>
            <person name="Hettich R.L."/>
            <person name="Lipton M.S."/>
            <person name="Williams K.H."/>
            <person name="Long P.E."/>
            <person name="Banfield J.F."/>
        </authorList>
    </citation>
    <scope>NUCLEOTIDE SEQUENCE [LARGE SCALE GENOMIC DNA]</scope>
</reference>
<dbReference type="SUPFAM" id="SSF53041">
    <property type="entry name" value="Resolvase-like"/>
    <property type="match status" value="1"/>
</dbReference>
<sequence>MEQKKRVAIYTRVSTLDWVRGTSLENQEEVLKLYIESHKYEGWELIPDGVFSEKAISGYKWTDERPELMKVKQLVMKKGIDILLIYRIDRLARNTSLLLDFVKDLEKYKVELVSRDGKIDTTSPNGWFFLTILAAMAQMERSLIMERTYSGKIRRMADWYYVWGKAPPLGFKVEKDKKISVDEVYAPVIREIFNLCIKWNLPKEIADEMNLRWQENYSSIEKRKDYDKKKKEGKTKEGDELINIKWTAEYIRQIIGNEMYKGIYHFWKTKIWENSKWKEVSVPASRDEWIPVPLKEGIVDEVIWEKANEQIKKRNKIERGRWKSHIFTWLIKCGFDWLWYTYYKRIKKKVEYWYYRCGWRNTSKHGSGFCFNLPVPEKELYTKCMGVIRKFIDNPKEMYSTQIGDDQVLESQKQKLYEDLNAEIKRQEEEKKKVIYYQDKEAKSLWKSEEEQKLAQERTEEAEKAFSVVVKRIKEIKTDISLLELQAENKDSIEKFAKTYRKALNNFTEEQGTEIIRMLVDKIVVKGTKIDIYFRFRPHPESLTNPDFSLTDEPNPVIDEGVGENPVINVPNLGSVQIKIFTIY</sequence>
<name>K1ZJ37_9BACT</name>
<dbReference type="AlphaFoldDB" id="K1ZJ37"/>
<dbReference type="InterPro" id="IPR038109">
    <property type="entry name" value="DNA_bind_recomb_sf"/>
</dbReference>
<feature type="domain" description="Recombinase" evidence="4">
    <location>
        <begin position="168"/>
        <end position="317"/>
    </location>
</feature>
<comment type="caution">
    <text evidence="5">The sequence shown here is derived from an EMBL/GenBank/DDBJ whole genome shotgun (WGS) entry which is preliminary data.</text>
</comment>
<dbReference type="Pfam" id="PF00239">
    <property type="entry name" value="Resolvase"/>
    <property type="match status" value="1"/>
</dbReference>
<dbReference type="Gene3D" id="3.40.50.1390">
    <property type="entry name" value="Resolvase, N-terminal catalytic domain"/>
    <property type="match status" value="1"/>
</dbReference>
<organism evidence="5">
    <name type="scientific">uncultured bacterium</name>
    <name type="common">gcode 4</name>
    <dbReference type="NCBI Taxonomy" id="1234023"/>
    <lineage>
        <taxon>Bacteria</taxon>
        <taxon>environmental samples</taxon>
    </lineage>
</organism>
<evidence type="ECO:0000259" key="3">
    <source>
        <dbReference type="PROSITE" id="PS51736"/>
    </source>
</evidence>
<evidence type="ECO:0000256" key="2">
    <source>
        <dbReference type="ARBA" id="ARBA00023172"/>
    </source>
</evidence>
<dbReference type="GO" id="GO:0003677">
    <property type="term" value="F:DNA binding"/>
    <property type="evidence" value="ECO:0007669"/>
    <property type="project" value="UniProtKB-KW"/>
</dbReference>
<gene>
    <name evidence="5" type="ORF">ACD_71C00131G0003</name>
</gene>
<keyword evidence="1" id="KW-0238">DNA-binding</keyword>
<keyword evidence="2" id="KW-0233">DNA recombination</keyword>
<dbReference type="SMART" id="SM00857">
    <property type="entry name" value="Resolvase"/>
    <property type="match status" value="1"/>
</dbReference>
<dbReference type="PANTHER" id="PTHR30461:SF2">
    <property type="entry name" value="SERINE RECOMBINASE PINE-RELATED"/>
    <property type="match status" value="1"/>
</dbReference>
<evidence type="ECO:0000256" key="1">
    <source>
        <dbReference type="ARBA" id="ARBA00023125"/>
    </source>
</evidence>
<dbReference type="InterPro" id="IPR050639">
    <property type="entry name" value="SSR_resolvase"/>
</dbReference>
<accession>K1ZJ37</accession>
<evidence type="ECO:0000259" key="4">
    <source>
        <dbReference type="PROSITE" id="PS51737"/>
    </source>
</evidence>
<dbReference type="InterPro" id="IPR011109">
    <property type="entry name" value="DNA_bind_recombinase_dom"/>
</dbReference>
<dbReference type="PROSITE" id="PS51736">
    <property type="entry name" value="RECOMBINASES_3"/>
    <property type="match status" value="1"/>
</dbReference>
<dbReference type="InterPro" id="IPR036162">
    <property type="entry name" value="Resolvase-like_N_sf"/>
</dbReference>
<dbReference type="GO" id="GO:0000150">
    <property type="term" value="F:DNA strand exchange activity"/>
    <property type="evidence" value="ECO:0007669"/>
    <property type="project" value="InterPro"/>
</dbReference>
<dbReference type="PANTHER" id="PTHR30461">
    <property type="entry name" value="DNA-INVERTASE FROM LAMBDOID PROPHAGE"/>
    <property type="match status" value="1"/>
</dbReference>
<feature type="domain" description="Resolvase/invertase-type recombinase catalytic" evidence="3">
    <location>
        <begin position="6"/>
        <end position="159"/>
    </location>
</feature>
<dbReference type="EMBL" id="AMFJ01028862">
    <property type="protein sequence ID" value="EKD44438.1"/>
    <property type="molecule type" value="Genomic_DNA"/>
</dbReference>
<protein>
    <recommendedName>
        <fullName evidence="6">Resolvase protein</fullName>
    </recommendedName>
</protein>
<evidence type="ECO:0000313" key="5">
    <source>
        <dbReference type="EMBL" id="EKD44438.1"/>
    </source>
</evidence>
<dbReference type="InterPro" id="IPR006119">
    <property type="entry name" value="Resolv_N"/>
</dbReference>
<dbReference type="PROSITE" id="PS51737">
    <property type="entry name" value="RECOMBINASE_DNA_BIND"/>
    <property type="match status" value="1"/>
</dbReference>
<evidence type="ECO:0008006" key="6">
    <source>
        <dbReference type="Google" id="ProtNLM"/>
    </source>
</evidence>
<dbReference type="Gene3D" id="3.90.1750.20">
    <property type="entry name" value="Putative Large Serine Recombinase, Chain B, Domain 2"/>
    <property type="match status" value="1"/>
</dbReference>
<proteinExistence type="predicted"/>
<dbReference type="CDD" id="cd03768">
    <property type="entry name" value="SR_ResInv"/>
    <property type="match status" value="1"/>
</dbReference>